<dbReference type="Proteomes" id="UP000566819">
    <property type="component" value="Unassembled WGS sequence"/>
</dbReference>
<dbReference type="AlphaFoldDB" id="A0A8H4RT76"/>
<feature type="compositionally biased region" description="Basic and acidic residues" evidence="1">
    <location>
        <begin position="147"/>
        <end position="156"/>
    </location>
</feature>
<evidence type="ECO:0000313" key="2">
    <source>
        <dbReference type="EMBL" id="KAF4634585.1"/>
    </source>
</evidence>
<dbReference type="OrthoDB" id="3557029at2759"/>
<name>A0A8H4RT76_9HELO</name>
<accession>A0A8H4RT76</accession>
<evidence type="ECO:0000313" key="3">
    <source>
        <dbReference type="Proteomes" id="UP000566819"/>
    </source>
</evidence>
<dbReference type="EMBL" id="JAAMPI010000173">
    <property type="protein sequence ID" value="KAF4634585.1"/>
    <property type="molecule type" value="Genomic_DNA"/>
</dbReference>
<keyword evidence="3" id="KW-1185">Reference proteome</keyword>
<reference evidence="2 3" key="1">
    <citation type="submission" date="2020-03" db="EMBL/GenBank/DDBJ databases">
        <title>Draft Genome Sequence of Cudoniella acicularis.</title>
        <authorList>
            <person name="Buettner E."/>
            <person name="Kellner H."/>
        </authorList>
    </citation>
    <scope>NUCLEOTIDE SEQUENCE [LARGE SCALE GENOMIC DNA]</scope>
    <source>
        <strain evidence="2 3">DSM 108380</strain>
    </source>
</reference>
<organism evidence="2 3">
    <name type="scientific">Cudoniella acicularis</name>
    <dbReference type="NCBI Taxonomy" id="354080"/>
    <lineage>
        <taxon>Eukaryota</taxon>
        <taxon>Fungi</taxon>
        <taxon>Dikarya</taxon>
        <taxon>Ascomycota</taxon>
        <taxon>Pezizomycotina</taxon>
        <taxon>Leotiomycetes</taxon>
        <taxon>Helotiales</taxon>
        <taxon>Tricladiaceae</taxon>
        <taxon>Cudoniella</taxon>
    </lineage>
</organism>
<sequence length="287" mass="31647">MKDLTEKVETLEKRLDELGDVFDVIRKSLTGGKHGKQRRSIRIKAPSGRPDWVQDIFKCFSEISAELKSVKKTLGTRTFTDSGHAQSDAFATYVRAAPEAELQHGAPAPSQSETELVSLAIPESGQRKSAATDRSVPLGHASATTSSDHDVIPSRRGEESVHCELALITSTAKPSSLTTQPSNARLHPQLENETAPTFRCKYKDISKNINEAKFEKLSSDLDVKEKGYLKLVVEDLPPLVLDKASISQPGRDHFTNFSCHRDSQGFVVVTKGQKREVRLPSLPFPQT</sequence>
<protein>
    <submittedName>
        <fullName evidence="2">Uncharacterized protein</fullName>
    </submittedName>
</protein>
<proteinExistence type="predicted"/>
<feature type="region of interest" description="Disordered" evidence="1">
    <location>
        <begin position="122"/>
        <end position="156"/>
    </location>
</feature>
<comment type="caution">
    <text evidence="2">The sequence shown here is derived from an EMBL/GenBank/DDBJ whole genome shotgun (WGS) entry which is preliminary data.</text>
</comment>
<evidence type="ECO:0000256" key="1">
    <source>
        <dbReference type="SAM" id="MobiDB-lite"/>
    </source>
</evidence>
<gene>
    <name evidence="2" type="ORF">G7Y89_g3513</name>
</gene>